<dbReference type="EMBL" id="CVRI01000002">
    <property type="protein sequence ID" value="CRK86795.1"/>
    <property type="molecule type" value="Genomic_DNA"/>
</dbReference>
<dbReference type="Proteomes" id="UP000183832">
    <property type="component" value="Unassembled WGS sequence"/>
</dbReference>
<proteinExistence type="predicted"/>
<dbReference type="AlphaFoldDB" id="A0A1J1HG08"/>
<sequence length="65" mass="7755">MYWNTKLLELFEIILMSSIHAHENVMSPTDDRDVLDEHYKNEMFSSTYVHARWYFSEILSAVLSV</sequence>
<accession>A0A1J1HG08</accession>
<gene>
    <name evidence="2" type="ORF">CLUMA_CG000626</name>
</gene>
<feature type="chain" id="PRO_5012181815" evidence="1">
    <location>
        <begin position="22"/>
        <end position="65"/>
    </location>
</feature>
<evidence type="ECO:0000313" key="3">
    <source>
        <dbReference type="Proteomes" id="UP000183832"/>
    </source>
</evidence>
<reference evidence="2 3" key="1">
    <citation type="submission" date="2015-04" db="EMBL/GenBank/DDBJ databases">
        <authorList>
            <person name="Syromyatnikov M.Y."/>
            <person name="Popov V.N."/>
        </authorList>
    </citation>
    <scope>NUCLEOTIDE SEQUENCE [LARGE SCALE GENOMIC DNA]</scope>
</reference>
<keyword evidence="3" id="KW-1185">Reference proteome</keyword>
<evidence type="ECO:0000256" key="1">
    <source>
        <dbReference type="SAM" id="SignalP"/>
    </source>
</evidence>
<evidence type="ECO:0000313" key="2">
    <source>
        <dbReference type="EMBL" id="CRK86795.1"/>
    </source>
</evidence>
<protein>
    <submittedName>
        <fullName evidence="2">CLUMA_CG000626, isoform A</fullName>
    </submittedName>
</protein>
<keyword evidence="1" id="KW-0732">Signal</keyword>
<feature type="signal peptide" evidence="1">
    <location>
        <begin position="1"/>
        <end position="21"/>
    </location>
</feature>
<organism evidence="2 3">
    <name type="scientific">Clunio marinus</name>
    <dbReference type="NCBI Taxonomy" id="568069"/>
    <lineage>
        <taxon>Eukaryota</taxon>
        <taxon>Metazoa</taxon>
        <taxon>Ecdysozoa</taxon>
        <taxon>Arthropoda</taxon>
        <taxon>Hexapoda</taxon>
        <taxon>Insecta</taxon>
        <taxon>Pterygota</taxon>
        <taxon>Neoptera</taxon>
        <taxon>Endopterygota</taxon>
        <taxon>Diptera</taxon>
        <taxon>Nematocera</taxon>
        <taxon>Chironomoidea</taxon>
        <taxon>Chironomidae</taxon>
        <taxon>Clunio</taxon>
    </lineage>
</organism>
<name>A0A1J1HG08_9DIPT</name>